<dbReference type="InterPro" id="IPR005746">
    <property type="entry name" value="Thioredoxin"/>
</dbReference>
<evidence type="ECO:0000256" key="6">
    <source>
        <dbReference type="NCBIfam" id="TIGR01068"/>
    </source>
</evidence>
<feature type="active site" description="Nucleophile" evidence="8">
    <location>
        <position position="35"/>
    </location>
</feature>
<protein>
    <recommendedName>
        <fullName evidence="6 7">Thioredoxin</fullName>
    </recommendedName>
</protein>
<name>A0A0G0RT94_9BACT</name>
<dbReference type="PANTHER" id="PTHR45663:SF11">
    <property type="entry name" value="GEO12009P1"/>
    <property type="match status" value="1"/>
</dbReference>
<evidence type="ECO:0000256" key="7">
    <source>
        <dbReference type="PIRNR" id="PIRNR000077"/>
    </source>
</evidence>
<dbReference type="PATRIC" id="fig|1618601.3.peg.245"/>
<dbReference type="GO" id="GO:0005737">
    <property type="term" value="C:cytoplasm"/>
    <property type="evidence" value="ECO:0007669"/>
    <property type="project" value="TreeGrafter"/>
</dbReference>
<reference evidence="11 12" key="1">
    <citation type="journal article" date="2015" name="Nature">
        <title>rRNA introns, odd ribosomes, and small enigmatic genomes across a large radiation of phyla.</title>
        <authorList>
            <person name="Brown C.T."/>
            <person name="Hug L.A."/>
            <person name="Thomas B.C."/>
            <person name="Sharon I."/>
            <person name="Castelle C.J."/>
            <person name="Singh A."/>
            <person name="Wilkins M.J."/>
            <person name="Williams K.H."/>
            <person name="Banfield J.F."/>
        </authorList>
    </citation>
    <scope>NUCLEOTIDE SEQUENCE [LARGE SCALE GENOMIC DNA]</scope>
</reference>
<gene>
    <name evidence="11" type="ORF">UT93_C0011G0028</name>
</gene>
<evidence type="ECO:0000259" key="10">
    <source>
        <dbReference type="PROSITE" id="PS51352"/>
    </source>
</evidence>
<dbReference type="InterPro" id="IPR013766">
    <property type="entry name" value="Thioredoxin_domain"/>
</dbReference>
<evidence type="ECO:0000256" key="1">
    <source>
        <dbReference type="ARBA" id="ARBA00008987"/>
    </source>
</evidence>
<dbReference type="InterPro" id="IPR017937">
    <property type="entry name" value="Thioredoxin_CS"/>
</dbReference>
<feature type="site" description="Contributes to redox potential value" evidence="8">
    <location>
        <position position="34"/>
    </location>
</feature>
<sequence>MSKPIDLSPENFENEVIKSDTPTLVDFWAPWCTPCRMMAPVLEDMADKFDGKFKISKLNTEEAQNQSLAAMFQIQSIPNMKVFKNGKIVHEFIGFRPKEIFEKEISDLLEKINV</sequence>
<dbReference type="NCBIfam" id="TIGR01068">
    <property type="entry name" value="thioredoxin"/>
    <property type="match status" value="1"/>
</dbReference>
<evidence type="ECO:0000313" key="12">
    <source>
        <dbReference type="Proteomes" id="UP000034627"/>
    </source>
</evidence>
<dbReference type="PROSITE" id="PS00194">
    <property type="entry name" value="THIOREDOXIN_1"/>
    <property type="match status" value="1"/>
</dbReference>
<dbReference type="GO" id="GO:0015035">
    <property type="term" value="F:protein-disulfide reductase activity"/>
    <property type="evidence" value="ECO:0007669"/>
    <property type="project" value="UniProtKB-UniRule"/>
</dbReference>
<evidence type="ECO:0000313" key="11">
    <source>
        <dbReference type="EMBL" id="KKR55914.1"/>
    </source>
</evidence>
<keyword evidence="3" id="KW-0249">Electron transport</keyword>
<dbReference type="InterPro" id="IPR036249">
    <property type="entry name" value="Thioredoxin-like_sf"/>
</dbReference>
<evidence type="ECO:0000256" key="5">
    <source>
        <dbReference type="ARBA" id="ARBA00023284"/>
    </source>
</evidence>
<comment type="similarity">
    <text evidence="1 7">Belongs to the thioredoxin family.</text>
</comment>
<dbReference type="SUPFAM" id="SSF52833">
    <property type="entry name" value="Thioredoxin-like"/>
    <property type="match status" value="1"/>
</dbReference>
<feature type="site" description="Deprotonates C-terminal active site Cys" evidence="8">
    <location>
        <position position="26"/>
    </location>
</feature>
<feature type="site" description="Contributes to redox potential value" evidence="8">
    <location>
        <position position="33"/>
    </location>
</feature>
<dbReference type="Pfam" id="PF00085">
    <property type="entry name" value="Thioredoxin"/>
    <property type="match status" value="1"/>
</dbReference>
<feature type="active site" description="Nucleophile" evidence="8">
    <location>
        <position position="32"/>
    </location>
</feature>
<dbReference type="AlphaFoldDB" id="A0A0G0RT94"/>
<evidence type="ECO:0000256" key="9">
    <source>
        <dbReference type="PIRSR" id="PIRSR000077-4"/>
    </source>
</evidence>
<feature type="domain" description="Thioredoxin" evidence="10">
    <location>
        <begin position="1"/>
        <end position="110"/>
    </location>
</feature>
<evidence type="ECO:0000256" key="3">
    <source>
        <dbReference type="ARBA" id="ARBA00022982"/>
    </source>
</evidence>
<accession>A0A0G0RT94</accession>
<dbReference type="PIRSF" id="PIRSF000077">
    <property type="entry name" value="Thioredoxin"/>
    <property type="match status" value="1"/>
</dbReference>
<organism evidence="11 12">
    <name type="scientific">Candidatus Woesebacteria bacterium GW2011_GWF1_40_24</name>
    <dbReference type="NCBI Taxonomy" id="1618601"/>
    <lineage>
        <taxon>Bacteria</taxon>
        <taxon>Candidatus Woeseibacteriota</taxon>
    </lineage>
</organism>
<proteinExistence type="inferred from homology"/>
<feature type="disulfide bond" description="Redox-active" evidence="9">
    <location>
        <begin position="32"/>
        <end position="35"/>
    </location>
</feature>
<keyword evidence="2" id="KW-0813">Transport</keyword>
<dbReference type="PROSITE" id="PS51352">
    <property type="entry name" value="THIOREDOXIN_2"/>
    <property type="match status" value="1"/>
</dbReference>
<keyword evidence="5 9" id="KW-0676">Redox-active center</keyword>
<comment type="caution">
    <text evidence="11">The sequence shown here is derived from an EMBL/GenBank/DDBJ whole genome shotgun (WGS) entry which is preliminary data.</text>
</comment>
<dbReference type="Proteomes" id="UP000034627">
    <property type="component" value="Unassembled WGS sequence"/>
</dbReference>
<dbReference type="PANTHER" id="PTHR45663">
    <property type="entry name" value="GEO12009P1"/>
    <property type="match status" value="1"/>
</dbReference>
<dbReference type="EMBL" id="LBYR01000011">
    <property type="protein sequence ID" value="KKR55914.1"/>
    <property type="molecule type" value="Genomic_DNA"/>
</dbReference>
<evidence type="ECO:0000256" key="8">
    <source>
        <dbReference type="PIRSR" id="PIRSR000077-1"/>
    </source>
</evidence>
<evidence type="ECO:0000256" key="4">
    <source>
        <dbReference type="ARBA" id="ARBA00023157"/>
    </source>
</evidence>
<dbReference type="FunFam" id="3.40.30.10:FF:000001">
    <property type="entry name" value="Thioredoxin"/>
    <property type="match status" value="1"/>
</dbReference>
<dbReference type="PRINTS" id="PR00421">
    <property type="entry name" value="THIOREDOXIN"/>
</dbReference>
<dbReference type="Gene3D" id="3.40.30.10">
    <property type="entry name" value="Glutaredoxin"/>
    <property type="match status" value="1"/>
</dbReference>
<evidence type="ECO:0000256" key="2">
    <source>
        <dbReference type="ARBA" id="ARBA00022448"/>
    </source>
</evidence>
<keyword evidence="4 9" id="KW-1015">Disulfide bond</keyword>
<dbReference type="CDD" id="cd02947">
    <property type="entry name" value="TRX_family"/>
    <property type="match status" value="1"/>
</dbReference>